<dbReference type="EMBL" id="JAOPJF010000009">
    <property type="protein sequence ID" value="KAK1148074.1"/>
    <property type="molecule type" value="Genomic_DNA"/>
</dbReference>
<reference evidence="1 2" key="1">
    <citation type="journal article" date="2023" name="ACS Omega">
        <title>Identification of the Neoaspergillic Acid Biosynthesis Gene Cluster by Establishing an In Vitro CRISPR-Ribonucleoprotein Genetic System in Aspergillus melleus.</title>
        <authorList>
            <person name="Yuan B."/>
            <person name="Grau M.F."/>
            <person name="Murata R.M."/>
            <person name="Torok T."/>
            <person name="Venkateswaran K."/>
            <person name="Stajich J.E."/>
            <person name="Wang C.C.C."/>
        </authorList>
    </citation>
    <scope>NUCLEOTIDE SEQUENCE [LARGE SCALE GENOMIC DNA]</scope>
    <source>
        <strain evidence="1 2">IMV 1140</strain>
    </source>
</reference>
<name>A0ACC3BBQ3_9EURO</name>
<evidence type="ECO:0000313" key="2">
    <source>
        <dbReference type="Proteomes" id="UP001177260"/>
    </source>
</evidence>
<comment type="caution">
    <text evidence="1">The sequence shown here is derived from an EMBL/GenBank/DDBJ whole genome shotgun (WGS) entry which is preliminary data.</text>
</comment>
<dbReference type="Proteomes" id="UP001177260">
    <property type="component" value="Unassembled WGS sequence"/>
</dbReference>
<evidence type="ECO:0000313" key="1">
    <source>
        <dbReference type="EMBL" id="KAK1148074.1"/>
    </source>
</evidence>
<accession>A0ACC3BBQ3</accession>
<sequence length="793" mass="88018">MTTTSDTFECPEFVARKSPKLRSMPCEAKIVAIAWPTFWLNLPCTPVSSFIGRHITFNNPPPITWVLTEKIEENTNQLTHDLFISGIGASYAWATFNCFNHDDPAQQAQMQVYMQIPSEGTEFELSRSRAEQATDKLSIRAWTEWECRRRLTAAGNENTPTLLNVKKDAQDDNGLVPGGYILYLVSTRVSGVCLGSIIEGRPRTYFFWSMSAEDRERVRQKFKAAYIFPTLNDLTWDAEAGKIYICNFDECDIEKPPRRWRNTTWGFWDLARPPADDMRWTENDYNDQDLVAAANARIGESANTLGDSVPTPTGCARVSGGTFSSPDCKLATYQANGTMDPLARSEPLFCETDVDYDKYLLAIAALLAGSDIISVAQAKNVFAHYMIGETNPDHAKQDVEDAKSVGFDAFAMNVGDPTAEWAQNCVKALFDGAEGTDFNLFFSFDMYQHSQLQDHIDLFNKYSDHPNYMRAGPDSNPVVSSFGGSSEADAWSSFKQNSQIYLIPNLDDGESGSGDSSKYYTNPEETLSGFNDFVDGYFSWETAWPASTNGPVNVSSEGDQKVMEYAHGSNKGYMMPLSPVQYKNTGDGHWYRIGEANLPQRMSQILDLKPDFTEYITWNDGGESHYIGNLWSESYTTVPEIVEYANTDQWPHFAWQPLVRSFIQAFKEGKSAGEMETGSESPIGAMWYRGMTKSCDNLPANADAAIDSVNYAVVLPPLWESITIRVSSGGNVLATNPAKPGLNYAAVEGLAAGQQKIEVLGKDESVMFSATSGSDVTDGGKCNFNFNVVKLSK</sequence>
<proteinExistence type="predicted"/>
<organism evidence="1 2">
    <name type="scientific">Aspergillus melleus</name>
    <dbReference type="NCBI Taxonomy" id="138277"/>
    <lineage>
        <taxon>Eukaryota</taxon>
        <taxon>Fungi</taxon>
        <taxon>Dikarya</taxon>
        <taxon>Ascomycota</taxon>
        <taxon>Pezizomycotina</taxon>
        <taxon>Eurotiomycetes</taxon>
        <taxon>Eurotiomycetidae</taxon>
        <taxon>Eurotiales</taxon>
        <taxon>Aspergillaceae</taxon>
        <taxon>Aspergillus</taxon>
        <taxon>Aspergillus subgen. Circumdati</taxon>
    </lineage>
</organism>
<gene>
    <name evidence="1" type="ORF">N8T08_010709</name>
</gene>
<keyword evidence="2" id="KW-1185">Reference proteome</keyword>
<protein>
    <submittedName>
        <fullName evidence="1">Uncharacterized protein</fullName>
    </submittedName>
</protein>